<dbReference type="Pfam" id="PF13185">
    <property type="entry name" value="GAF_2"/>
    <property type="match status" value="1"/>
</dbReference>
<feature type="domain" description="GAF" evidence="1">
    <location>
        <begin position="19"/>
        <end position="152"/>
    </location>
</feature>
<reference evidence="2" key="2">
    <citation type="journal article" date="2022" name="Microbiol. Resour. Announc.">
        <title>Metagenome Sequencing to Explore Phylogenomics of Terrestrial Cyanobacteria.</title>
        <authorList>
            <person name="Ward R.D."/>
            <person name="Stajich J.E."/>
            <person name="Johansen J.R."/>
            <person name="Huntemann M."/>
            <person name="Clum A."/>
            <person name="Foster B."/>
            <person name="Foster B."/>
            <person name="Roux S."/>
            <person name="Palaniappan K."/>
            <person name="Varghese N."/>
            <person name="Mukherjee S."/>
            <person name="Reddy T.B.K."/>
            <person name="Daum C."/>
            <person name="Copeland A."/>
            <person name="Chen I.A."/>
            <person name="Ivanova N.N."/>
            <person name="Kyrpides N.C."/>
            <person name="Shapiro N."/>
            <person name="Eloe-Fadrosh E.A."/>
            <person name="Pietrasiak N."/>
        </authorList>
    </citation>
    <scope>NUCLEOTIDE SEQUENCE</scope>
    <source>
        <strain evidence="2">CPER-KK1</strain>
    </source>
</reference>
<dbReference type="Proteomes" id="UP000753908">
    <property type="component" value="Unassembled WGS sequence"/>
</dbReference>
<dbReference type="InterPro" id="IPR003018">
    <property type="entry name" value="GAF"/>
</dbReference>
<dbReference type="EMBL" id="JAHHIF010000008">
    <property type="protein sequence ID" value="MBW4544326.1"/>
    <property type="molecule type" value="Genomic_DNA"/>
</dbReference>
<comment type="caution">
    <text evidence="2">The sequence shown here is derived from an EMBL/GenBank/DDBJ whole genome shotgun (WGS) entry which is preliminary data.</text>
</comment>
<gene>
    <name evidence="2" type="ORF">KME25_07785</name>
</gene>
<sequence>MVNSVSTDISMPHPDFAAALSCVCQAINWDYGEVWIPNPETTLLELSPFWYCHPNRSSDRLDALEKFRACSEQFVLSIDQGLPGRIWRSRQPEWVNDVSTQPENYFLRNQIAKAFNVKAGFGFPVVYEQAIIGILVFFTDYACEEDHSLVQLAIATATTYRA</sequence>
<dbReference type="InterPro" id="IPR029016">
    <property type="entry name" value="GAF-like_dom_sf"/>
</dbReference>
<protein>
    <submittedName>
        <fullName evidence="2">GAF domain-containing protein</fullName>
    </submittedName>
</protein>
<accession>A0A951PIH3</accession>
<reference evidence="2" key="1">
    <citation type="submission" date="2021-05" db="EMBL/GenBank/DDBJ databases">
        <authorList>
            <person name="Pietrasiak N."/>
            <person name="Ward R."/>
            <person name="Stajich J.E."/>
            <person name="Kurbessoian T."/>
        </authorList>
    </citation>
    <scope>NUCLEOTIDE SEQUENCE</scope>
    <source>
        <strain evidence="2">CPER-KK1</strain>
    </source>
</reference>
<dbReference type="AlphaFoldDB" id="A0A951PIH3"/>
<evidence type="ECO:0000313" key="2">
    <source>
        <dbReference type="EMBL" id="MBW4544326.1"/>
    </source>
</evidence>
<dbReference type="Gene3D" id="3.30.450.40">
    <property type="match status" value="1"/>
</dbReference>
<evidence type="ECO:0000259" key="1">
    <source>
        <dbReference type="Pfam" id="PF13185"/>
    </source>
</evidence>
<dbReference type="SUPFAM" id="SSF55781">
    <property type="entry name" value="GAF domain-like"/>
    <property type="match status" value="1"/>
</dbReference>
<proteinExistence type="predicted"/>
<name>A0A951PIH3_9CYAN</name>
<evidence type="ECO:0000313" key="3">
    <source>
        <dbReference type="Proteomes" id="UP000753908"/>
    </source>
</evidence>
<organism evidence="2 3">
    <name type="scientific">Symplocastrum torsivum CPER-KK1</name>
    <dbReference type="NCBI Taxonomy" id="450513"/>
    <lineage>
        <taxon>Bacteria</taxon>
        <taxon>Bacillati</taxon>
        <taxon>Cyanobacteriota</taxon>
        <taxon>Cyanophyceae</taxon>
        <taxon>Oscillatoriophycideae</taxon>
        <taxon>Oscillatoriales</taxon>
        <taxon>Microcoleaceae</taxon>
        <taxon>Symplocastrum</taxon>
    </lineage>
</organism>